<feature type="domain" description="RmlD-like substrate binding" evidence="4">
    <location>
        <begin position="6"/>
        <end position="293"/>
    </location>
</feature>
<dbReference type="Gene3D" id="3.40.50.720">
    <property type="entry name" value="NAD(P)-binding Rossmann-like Domain"/>
    <property type="match status" value="1"/>
</dbReference>
<dbReference type="InterPro" id="IPR005913">
    <property type="entry name" value="dTDP_dehydrorham_reduct"/>
</dbReference>
<dbReference type="InterPro" id="IPR036291">
    <property type="entry name" value="NAD(P)-bd_dom_sf"/>
</dbReference>
<evidence type="ECO:0000313" key="5">
    <source>
        <dbReference type="EMBL" id="QDG51689.1"/>
    </source>
</evidence>
<dbReference type="EMBL" id="CP041186">
    <property type="protein sequence ID" value="QDG51689.1"/>
    <property type="molecule type" value="Genomic_DNA"/>
</dbReference>
<organism evidence="5 6">
    <name type="scientific">Persicimonas caeni</name>
    <dbReference type="NCBI Taxonomy" id="2292766"/>
    <lineage>
        <taxon>Bacteria</taxon>
        <taxon>Deltaproteobacteria</taxon>
        <taxon>Bradymonadales</taxon>
        <taxon>Bradymonadaceae</taxon>
        <taxon>Persicimonas</taxon>
    </lineage>
</organism>
<dbReference type="PANTHER" id="PTHR10491:SF4">
    <property type="entry name" value="METHIONINE ADENOSYLTRANSFERASE 2 SUBUNIT BETA"/>
    <property type="match status" value="1"/>
</dbReference>
<dbReference type="RefSeq" id="WP_141198169.1">
    <property type="nucleotide sequence ID" value="NZ_CP041186.1"/>
</dbReference>
<dbReference type="AlphaFoldDB" id="A0A4Y6PUA1"/>
<evidence type="ECO:0000256" key="3">
    <source>
        <dbReference type="SAM" id="MobiDB-lite"/>
    </source>
</evidence>
<dbReference type="EC" id="1.1.1.133" evidence="2"/>
<dbReference type="Gene3D" id="3.90.25.10">
    <property type="entry name" value="UDP-galactose 4-epimerase, domain 1"/>
    <property type="match status" value="1"/>
</dbReference>
<evidence type="ECO:0000256" key="1">
    <source>
        <dbReference type="ARBA" id="ARBA00010944"/>
    </source>
</evidence>
<comment type="pathway">
    <text evidence="2">Carbohydrate biosynthesis; dTDP-L-rhamnose biosynthesis.</text>
</comment>
<keyword evidence="6" id="KW-1185">Reference proteome</keyword>
<name>A0A4Y6PUA1_PERCE</name>
<dbReference type="OrthoDB" id="9803892at2"/>
<dbReference type="GO" id="GO:0019305">
    <property type="term" value="P:dTDP-rhamnose biosynthetic process"/>
    <property type="evidence" value="ECO:0007669"/>
    <property type="project" value="UniProtKB-UniPathway"/>
</dbReference>
<dbReference type="InterPro" id="IPR029903">
    <property type="entry name" value="RmlD-like-bd"/>
</dbReference>
<gene>
    <name evidence="5" type="primary">rfbD</name>
    <name evidence="5" type="ORF">FIV42_13290</name>
</gene>
<evidence type="ECO:0000259" key="4">
    <source>
        <dbReference type="Pfam" id="PF04321"/>
    </source>
</evidence>
<dbReference type="NCBIfam" id="TIGR01214">
    <property type="entry name" value="rmlD"/>
    <property type="match status" value="1"/>
</dbReference>
<sequence>MTHPRHILLFGARGQVGRELQRVLGPLGEVVAADREHADLTDSDAVRALIRNTQPSLLVNAAAYTAVDKAEEETELARMVNAVAPGILAEEAAALGAPLVHYSTDYVFDGTANRPYTEDDATKPVNTYGRTKLAGEEAIRERHAAHLILRTSWVYGLRRQNFLRTMLRLAKTHPELRVVDDQIGAPTWCRTIAETTAVVLARWLTDDEPSARAGTYHLTCAGQTSWCGFARAIFEAFIDQPDDRPDVEPIPSSEYPTSAQRPPFSVLDCRRLRDVFAVRLPEWSSALQMVAQDASDCRAYRRSAVSTE</sequence>
<dbReference type="GO" id="GO:0008831">
    <property type="term" value="F:dTDP-4-dehydrorhamnose reductase activity"/>
    <property type="evidence" value="ECO:0007669"/>
    <property type="project" value="UniProtKB-EC"/>
</dbReference>
<accession>A0A4Y6PUA1</accession>
<feature type="region of interest" description="Disordered" evidence="3">
    <location>
        <begin position="242"/>
        <end position="261"/>
    </location>
</feature>
<dbReference type="UniPathway" id="UPA00124"/>
<dbReference type="SUPFAM" id="SSF51735">
    <property type="entry name" value="NAD(P)-binding Rossmann-fold domains"/>
    <property type="match status" value="1"/>
</dbReference>
<keyword evidence="2 5" id="KW-0560">Oxidoreductase</keyword>
<evidence type="ECO:0000313" key="6">
    <source>
        <dbReference type="Proteomes" id="UP000315995"/>
    </source>
</evidence>
<keyword evidence="2" id="KW-0521">NADP</keyword>
<proteinExistence type="inferred from homology"/>
<dbReference type="Proteomes" id="UP000315995">
    <property type="component" value="Chromosome"/>
</dbReference>
<dbReference type="GO" id="GO:0005829">
    <property type="term" value="C:cytosol"/>
    <property type="evidence" value="ECO:0007669"/>
    <property type="project" value="TreeGrafter"/>
</dbReference>
<accession>A0A5B8Y542</accession>
<evidence type="ECO:0000256" key="2">
    <source>
        <dbReference type="RuleBase" id="RU364082"/>
    </source>
</evidence>
<comment type="similarity">
    <text evidence="1 2">Belongs to the dTDP-4-dehydrorhamnose reductase family.</text>
</comment>
<dbReference type="CDD" id="cd05254">
    <property type="entry name" value="dTDP_HR_like_SDR_e"/>
    <property type="match status" value="1"/>
</dbReference>
<comment type="function">
    <text evidence="2">Catalyzes the reduction of dTDP-6-deoxy-L-lyxo-4-hexulose to yield dTDP-L-rhamnose.</text>
</comment>
<dbReference type="Pfam" id="PF04321">
    <property type="entry name" value="RmlD_sub_bind"/>
    <property type="match status" value="1"/>
</dbReference>
<protein>
    <recommendedName>
        <fullName evidence="2">dTDP-4-dehydrorhamnose reductase</fullName>
        <ecNumber evidence="2">1.1.1.133</ecNumber>
    </recommendedName>
</protein>
<reference evidence="5 6" key="1">
    <citation type="submission" date="2019-06" db="EMBL/GenBank/DDBJ databases">
        <title>Persicimonas caeni gen. nov., sp. nov., a predatory bacterium isolated from solar saltern.</title>
        <authorList>
            <person name="Wang S."/>
        </authorList>
    </citation>
    <scope>NUCLEOTIDE SEQUENCE [LARGE SCALE GENOMIC DNA]</scope>
    <source>
        <strain evidence="5 6">YN101</strain>
    </source>
</reference>
<dbReference type="PANTHER" id="PTHR10491">
    <property type="entry name" value="DTDP-4-DEHYDRORHAMNOSE REDUCTASE"/>
    <property type="match status" value="1"/>
</dbReference>